<reference evidence="5 6" key="1">
    <citation type="submission" date="2019-12" db="EMBL/GenBank/DDBJ databases">
        <title>Ruegeria JWLKs population differentiation of coral mucus and skeleton niches.</title>
        <authorList>
            <person name="Luo D."/>
        </authorList>
    </citation>
    <scope>NUCLEOTIDE SEQUENCE [LARGE SCALE GENOMIC DNA]</scope>
    <source>
        <strain evidence="5 6">HKCCD6238</strain>
    </source>
</reference>
<evidence type="ECO:0000256" key="2">
    <source>
        <dbReference type="ARBA" id="ARBA00004818"/>
    </source>
</evidence>
<dbReference type="RefSeq" id="WP_171362547.1">
    <property type="nucleotide sequence ID" value="NZ_WVQY01000001.1"/>
</dbReference>
<dbReference type="InterPro" id="IPR050155">
    <property type="entry name" value="HAD-like_hydrolase_sf"/>
</dbReference>
<sequence length="230" mass="24317">MPIDAIIFDKDGTLFDFANTWGGFGRSMLLRLSNGDEVRATELGRVIGYDFEQGKYTEDSIVIAATVEEIAEVLIAHVDGVTLQKIIDLMNSEAASAPQVPAVPLVPFLEGLQNAGIRLGVATNDSEHPALQHLESVGIRGHFDFVAGYDSGHGFKPGPGQLLAFAAHIGVEPSRIAMVGDSLHDLQAGRAAGMTTIGVLTGLAEADALAPMADVILPDIGHIPEWLAKI</sequence>
<dbReference type="InterPro" id="IPR023214">
    <property type="entry name" value="HAD_sf"/>
</dbReference>
<name>A0ABX1W4X7_9RHOB</name>
<comment type="pathway">
    <text evidence="2">Organic acid metabolism; glycolate biosynthesis; glycolate from 2-phosphoglycolate: step 1/1.</text>
</comment>
<dbReference type="PANTHER" id="PTHR43434">
    <property type="entry name" value="PHOSPHOGLYCOLATE PHOSPHATASE"/>
    <property type="match status" value="1"/>
</dbReference>
<comment type="similarity">
    <text evidence="3">Belongs to the HAD-like hydrolase superfamily. CbbY/CbbZ/Gph/YieH family.</text>
</comment>
<dbReference type="SFLD" id="SFLDG01129">
    <property type="entry name" value="C1.5:_HAD__Beta-PGM__Phosphata"/>
    <property type="match status" value="1"/>
</dbReference>
<proteinExistence type="inferred from homology"/>
<comment type="catalytic activity">
    <reaction evidence="1">
        <text>2-phosphoglycolate + H2O = glycolate + phosphate</text>
        <dbReference type="Rhea" id="RHEA:14369"/>
        <dbReference type="ChEBI" id="CHEBI:15377"/>
        <dbReference type="ChEBI" id="CHEBI:29805"/>
        <dbReference type="ChEBI" id="CHEBI:43474"/>
        <dbReference type="ChEBI" id="CHEBI:58033"/>
        <dbReference type="EC" id="3.1.3.18"/>
    </reaction>
</comment>
<dbReference type="GO" id="GO:0016787">
    <property type="term" value="F:hydrolase activity"/>
    <property type="evidence" value="ECO:0007669"/>
    <property type="project" value="UniProtKB-KW"/>
</dbReference>
<dbReference type="EC" id="3.1.3.18" evidence="4"/>
<dbReference type="NCBIfam" id="TIGR01509">
    <property type="entry name" value="HAD-SF-IA-v3"/>
    <property type="match status" value="1"/>
</dbReference>
<evidence type="ECO:0000256" key="3">
    <source>
        <dbReference type="ARBA" id="ARBA00006171"/>
    </source>
</evidence>
<dbReference type="SFLD" id="SFLDS00003">
    <property type="entry name" value="Haloacid_Dehalogenase"/>
    <property type="match status" value="1"/>
</dbReference>
<evidence type="ECO:0000313" key="5">
    <source>
        <dbReference type="EMBL" id="NOD28903.1"/>
    </source>
</evidence>
<organism evidence="5 6">
    <name type="scientific">Ruegeria atlantica</name>
    <dbReference type="NCBI Taxonomy" id="81569"/>
    <lineage>
        <taxon>Bacteria</taxon>
        <taxon>Pseudomonadati</taxon>
        <taxon>Pseudomonadota</taxon>
        <taxon>Alphaproteobacteria</taxon>
        <taxon>Rhodobacterales</taxon>
        <taxon>Roseobacteraceae</taxon>
        <taxon>Ruegeria</taxon>
    </lineage>
</organism>
<keyword evidence="6" id="KW-1185">Reference proteome</keyword>
<dbReference type="EMBL" id="WVQY01000001">
    <property type="protein sequence ID" value="NOD28903.1"/>
    <property type="molecule type" value="Genomic_DNA"/>
</dbReference>
<dbReference type="Gene3D" id="1.10.150.240">
    <property type="entry name" value="Putative phosphatase, domain 2"/>
    <property type="match status" value="1"/>
</dbReference>
<comment type="caution">
    <text evidence="5">The sequence shown here is derived from an EMBL/GenBank/DDBJ whole genome shotgun (WGS) entry which is preliminary data.</text>
</comment>
<dbReference type="Gene3D" id="3.40.50.1000">
    <property type="entry name" value="HAD superfamily/HAD-like"/>
    <property type="match status" value="1"/>
</dbReference>
<dbReference type="PANTHER" id="PTHR43434:SF1">
    <property type="entry name" value="PHOSPHOGLYCOLATE PHOSPHATASE"/>
    <property type="match status" value="1"/>
</dbReference>
<gene>
    <name evidence="5" type="ORF">GS617_01345</name>
</gene>
<dbReference type="InterPro" id="IPR036412">
    <property type="entry name" value="HAD-like_sf"/>
</dbReference>
<dbReference type="Pfam" id="PF00702">
    <property type="entry name" value="Hydrolase"/>
    <property type="match status" value="1"/>
</dbReference>
<dbReference type="NCBIfam" id="TIGR01549">
    <property type="entry name" value="HAD-SF-IA-v1"/>
    <property type="match status" value="1"/>
</dbReference>
<dbReference type="InterPro" id="IPR006439">
    <property type="entry name" value="HAD-SF_hydro_IA"/>
</dbReference>
<accession>A0ABX1W4X7</accession>
<dbReference type="InterPro" id="IPR023198">
    <property type="entry name" value="PGP-like_dom2"/>
</dbReference>
<dbReference type="SUPFAM" id="SSF56784">
    <property type="entry name" value="HAD-like"/>
    <property type="match status" value="1"/>
</dbReference>
<dbReference type="Proteomes" id="UP000599383">
    <property type="component" value="Unassembled WGS sequence"/>
</dbReference>
<evidence type="ECO:0000256" key="1">
    <source>
        <dbReference type="ARBA" id="ARBA00000830"/>
    </source>
</evidence>
<evidence type="ECO:0000313" key="6">
    <source>
        <dbReference type="Proteomes" id="UP000599383"/>
    </source>
</evidence>
<evidence type="ECO:0000256" key="4">
    <source>
        <dbReference type="ARBA" id="ARBA00013078"/>
    </source>
</evidence>
<keyword evidence="5" id="KW-0378">Hydrolase</keyword>
<protein>
    <recommendedName>
        <fullName evidence="4">phosphoglycolate phosphatase</fullName>
        <ecNumber evidence="4">3.1.3.18</ecNumber>
    </recommendedName>
</protein>